<gene>
    <name evidence="2" type="ORF">Poly41_43350</name>
</gene>
<dbReference type="SMART" id="SM00240">
    <property type="entry name" value="FHA"/>
    <property type="match status" value="1"/>
</dbReference>
<evidence type="ECO:0000313" key="3">
    <source>
        <dbReference type="Proteomes" id="UP000319143"/>
    </source>
</evidence>
<reference evidence="2 3" key="1">
    <citation type="submission" date="2019-02" db="EMBL/GenBank/DDBJ databases">
        <title>Deep-cultivation of Planctomycetes and their phenomic and genomic characterization uncovers novel biology.</title>
        <authorList>
            <person name="Wiegand S."/>
            <person name="Jogler M."/>
            <person name="Boedeker C."/>
            <person name="Pinto D."/>
            <person name="Vollmers J."/>
            <person name="Rivas-Marin E."/>
            <person name="Kohn T."/>
            <person name="Peeters S.H."/>
            <person name="Heuer A."/>
            <person name="Rast P."/>
            <person name="Oberbeckmann S."/>
            <person name="Bunk B."/>
            <person name="Jeske O."/>
            <person name="Meyerdierks A."/>
            <person name="Storesund J.E."/>
            <person name="Kallscheuer N."/>
            <person name="Luecker S."/>
            <person name="Lage O.M."/>
            <person name="Pohl T."/>
            <person name="Merkel B.J."/>
            <person name="Hornburger P."/>
            <person name="Mueller R.-W."/>
            <person name="Bruemmer F."/>
            <person name="Labrenz M."/>
            <person name="Spormann A.M."/>
            <person name="Op Den Camp H."/>
            <person name="Overmann J."/>
            <person name="Amann R."/>
            <person name="Jetten M.S.M."/>
            <person name="Mascher T."/>
            <person name="Medema M.H."/>
            <person name="Devos D.P."/>
            <person name="Kaster A.-K."/>
            <person name="Ovreas L."/>
            <person name="Rohde M."/>
            <person name="Galperin M.Y."/>
            <person name="Jogler C."/>
        </authorList>
    </citation>
    <scope>NUCLEOTIDE SEQUENCE [LARGE SCALE GENOMIC DNA]</scope>
    <source>
        <strain evidence="2 3">Poly41</strain>
    </source>
</reference>
<keyword evidence="3" id="KW-1185">Reference proteome</keyword>
<evidence type="ECO:0000313" key="2">
    <source>
        <dbReference type="EMBL" id="TWU34189.1"/>
    </source>
</evidence>
<dbReference type="Pfam" id="PF00498">
    <property type="entry name" value="FHA"/>
    <property type="match status" value="1"/>
</dbReference>
<feature type="domain" description="FHA" evidence="1">
    <location>
        <begin position="32"/>
        <end position="82"/>
    </location>
</feature>
<evidence type="ECO:0000259" key="1">
    <source>
        <dbReference type="PROSITE" id="PS50006"/>
    </source>
</evidence>
<dbReference type="Gene3D" id="2.60.200.20">
    <property type="match status" value="1"/>
</dbReference>
<dbReference type="InterPro" id="IPR000253">
    <property type="entry name" value="FHA_dom"/>
</dbReference>
<dbReference type="InterPro" id="IPR050923">
    <property type="entry name" value="Cell_Proc_Reg/RNA_Proc"/>
</dbReference>
<dbReference type="EMBL" id="SJPV01000008">
    <property type="protein sequence ID" value="TWU34189.1"/>
    <property type="molecule type" value="Genomic_DNA"/>
</dbReference>
<dbReference type="PROSITE" id="PS50006">
    <property type="entry name" value="FHA_DOMAIN"/>
    <property type="match status" value="1"/>
</dbReference>
<accession>A0A5C6DGS9</accession>
<comment type="caution">
    <text evidence="2">The sequence shown here is derived from an EMBL/GenBank/DDBJ whole genome shotgun (WGS) entry which is preliminary data.</text>
</comment>
<proteinExistence type="predicted"/>
<sequence length="327" mass="35221">MEQRESDMTITLEVVKGPGAGRKIFLQSGGQTTVGRTDEADYSFANNEEMSGRHFAVVCQWPHWFLDDLDSSNGTMLNGERITHAELKHGDEVAAGQNVFHVILSGQDSRIHTTMDVEASSEGEAAIEVSDANSELEPIIAVRDEPSGFVAATAKPICDQMKELDEAAATLLQPDHSPKQYLEVLEQNEQFTDAIRFLANALPRRDAVAWAADCIVKANQGKLADADARAMEVIQAWVADPSEANRRAAQSAAEAAELKTPTSWAAMGAFWSEGSMGPPEVPAIPPASHLTAHAVSSSAILAAVEKEPEKASEKYHAFIQLGIEKGS</sequence>
<dbReference type="Pfam" id="PF22011">
    <property type="entry name" value="DUF6931"/>
    <property type="match status" value="1"/>
</dbReference>
<dbReference type="InterPro" id="IPR008984">
    <property type="entry name" value="SMAD_FHA_dom_sf"/>
</dbReference>
<dbReference type="AlphaFoldDB" id="A0A5C6DGS9"/>
<dbReference type="InterPro" id="IPR053855">
    <property type="entry name" value="DUF6931"/>
</dbReference>
<protein>
    <submittedName>
        <fullName evidence="2">FHA domain protein</fullName>
    </submittedName>
</protein>
<name>A0A5C6DGS9_9BACT</name>
<dbReference type="Proteomes" id="UP000319143">
    <property type="component" value="Unassembled WGS sequence"/>
</dbReference>
<organism evidence="2 3">
    <name type="scientific">Novipirellula artificiosorum</name>
    <dbReference type="NCBI Taxonomy" id="2528016"/>
    <lineage>
        <taxon>Bacteria</taxon>
        <taxon>Pseudomonadati</taxon>
        <taxon>Planctomycetota</taxon>
        <taxon>Planctomycetia</taxon>
        <taxon>Pirellulales</taxon>
        <taxon>Pirellulaceae</taxon>
        <taxon>Novipirellula</taxon>
    </lineage>
</organism>
<dbReference type="PANTHER" id="PTHR23308">
    <property type="entry name" value="NUCLEAR INHIBITOR OF PROTEIN PHOSPHATASE-1"/>
    <property type="match status" value="1"/>
</dbReference>
<dbReference type="CDD" id="cd00060">
    <property type="entry name" value="FHA"/>
    <property type="match status" value="1"/>
</dbReference>
<dbReference type="SUPFAM" id="SSF49879">
    <property type="entry name" value="SMAD/FHA domain"/>
    <property type="match status" value="1"/>
</dbReference>
<dbReference type="OrthoDB" id="289828at2"/>